<dbReference type="AlphaFoldDB" id="A0A1G5VIZ2"/>
<evidence type="ECO:0000313" key="2">
    <source>
        <dbReference type="Proteomes" id="UP000323439"/>
    </source>
</evidence>
<dbReference type="EMBL" id="FMXB01000004">
    <property type="protein sequence ID" value="SDA45376.1"/>
    <property type="molecule type" value="Genomic_DNA"/>
</dbReference>
<organism evidence="1 2">
    <name type="scientific">Methanobrevibacter millerae</name>
    <dbReference type="NCBI Taxonomy" id="230361"/>
    <lineage>
        <taxon>Archaea</taxon>
        <taxon>Methanobacteriati</taxon>
        <taxon>Methanobacteriota</taxon>
        <taxon>Methanomada group</taxon>
        <taxon>Methanobacteria</taxon>
        <taxon>Methanobacteriales</taxon>
        <taxon>Methanobacteriaceae</taxon>
        <taxon>Methanobrevibacter</taxon>
    </lineage>
</organism>
<dbReference type="Proteomes" id="UP000323439">
    <property type="component" value="Unassembled WGS sequence"/>
</dbReference>
<sequence length="131" mass="15264">MRDVLEIIDSHLNKLINSTPSRDLKITLNDLIESLKDYDYPMEELVDIISVGIMLDYLLSADERIASHEKFIKKGFEIISDILGDRLYVKIEPELISLEDEFYRNIAPSPKQFDNMLTEEIKKLVIKQFSD</sequence>
<protein>
    <submittedName>
        <fullName evidence="1">Uncharacterized protein</fullName>
    </submittedName>
</protein>
<name>A0A1G5VIZ2_9EURY</name>
<keyword evidence="2" id="KW-1185">Reference proteome</keyword>
<gene>
    <name evidence="1" type="ORF">SAMN02910315_00620</name>
</gene>
<evidence type="ECO:0000313" key="1">
    <source>
        <dbReference type="EMBL" id="SDA45376.1"/>
    </source>
</evidence>
<accession>A0A1G5VIZ2</accession>
<proteinExistence type="predicted"/>
<reference evidence="1 2" key="1">
    <citation type="submission" date="2016-10" db="EMBL/GenBank/DDBJ databases">
        <authorList>
            <person name="Varghese N."/>
            <person name="Submissions S."/>
        </authorList>
    </citation>
    <scope>NUCLEOTIDE SEQUENCE [LARGE SCALE GENOMIC DNA]</scope>
    <source>
        <strain evidence="1 2">DSM 16643</strain>
    </source>
</reference>